<dbReference type="InterPro" id="IPR050188">
    <property type="entry name" value="RluA_PseudoU_synthase"/>
</dbReference>
<keyword evidence="3" id="KW-1185">Reference proteome</keyword>
<organism evidence="2 3">
    <name type="scientific">Acinetobacter tjernbergiae DSM 14971 = CIP 107465</name>
    <dbReference type="NCBI Taxonomy" id="1120928"/>
    <lineage>
        <taxon>Bacteria</taxon>
        <taxon>Pseudomonadati</taxon>
        <taxon>Pseudomonadota</taxon>
        <taxon>Gammaproteobacteria</taxon>
        <taxon>Moraxellales</taxon>
        <taxon>Moraxellaceae</taxon>
        <taxon>Acinetobacter</taxon>
    </lineage>
</organism>
<evidence type="ECO:0000313" key="3">
    <source>
        <dbReference type="Proteomes" id="UP000017404"/>
    </source>
</evidence>
<dbReference type="GO" id="GO:0009982">
    <property type="term" value="F:pseudouridine synthase activity"/>
    <property type="evidence" value="ECO:0007669"/>
    <property type="project" value="InterPro"/>
</dbReference>
<name>V2V7L1_9GAMM</name>
<gene>
    <name evidence="2" type="ORF">F990_00643</name>
</gene>
<dbReference type="Proteomes" id="UP000017404">
    <property type="component" value="Unassembled WGS sequence"/>
</dbReference>
<dbReference type="Pfam" id="PF00849">
    <property type="entry name" value="PseudoU_synth_2"/>
    <property type="match status" value="1"/>
</dbReference>
<dbReference type="PANTHER" id="PTHR21600">
    <property type="entry name" value="MITOCHONDRIAL RNA PSEUDOURIDINE SYNTHASE"/>
    <property type="match status" value="1"/>
</dbReference>
<dbReference type="GO" id="GO:0003723">
    <property type="term" value="F:RNA binding"/>
    <property type="evidence" value="ECO:0007669"/>
    <property type="project" value="InterPro"/>
</dbReference>
<dbReference type="RefSeq" id="WP_018678104.1">
    <property type="nucleotide sequence ID" value="NZ_AYEV01000005.1"/>
</dbReference>
<dbReference type="OrthoDB" id="9807829at2"/>
<accession>V2V7L1</accession>
<dbReference type="InterPro" id="IPR020103">
    <property type="entry name" value="PsdUridine_synth_cat_dom_sf"/>
</dbReference>
<dbReference type="PATRIC" id="fig|1120928.5.peg.660"/>
<dbReference type="GO" id="GO:0000455">
    <property type="term" value="P:enzyme-directed rRNA pseudouridine synthesis"/>
    <property type="evidence" value="ECO:0007669"/>
    <property type="project" value="TreeGrafter"/>
</dbReference>
<dbReference type="PANTHER" id="PTHR21600:SF84">
    <property type="entry name" value="PSEUDOURIDINE SYNTHASE RSUA_RLUA-LIKE DOMAIN-CONTAINING PROTEIN"/>
    <property type="match status" value="1"/>
</dbReference>
<dbReference type="STRING" id="202955.GCA_000759995_02154"/>
<protein>
    <recommendedName>
        <fullName evidence="1">Pseudouridine synthase RsuA/RluA-like domain-containing protein</fullName>
    </recommendedName>
</protein>
<comment type="caution">
    <text evidence="2">The sequence shown here is derived from an EMBL/GenBank/DDBJ whole genome shotgun (WGS) entry which is preliminary data.</text>
</comment>
<dbReference type="eggNOG" id="COG0564">
    <property type="taxonomic scope" value="Bacteria"/>
</dbReference>
<dbReference type="InterPro" id="IPR006145">
    <property type="entry name" value="PsdUridine_synth_RsuA/RluA"/>
</dbReference>
<dbReference type="InterPro" id="IPR006224">
    <property type="entry name" value="PsdUridine_synth_RluA-like_CS"/>
</dbReference>
<dbReference type="AlphaFoldDB" id="V2V7L1"/>
<evidence type="ECO:0000259" key="1">
    <source>
        <dbReference type="Pfam" id="PF00849"/>
    </source>
</evidence>
<evidence type="ECO:0000313" key="2">
    <source>
        <dbReference type="EMBL" id="ESK56875.1"/>
    </source>
</evidence>
<proteinExistence type="predicted"/>
<reference evidence="2 3" key="1">
    <citation type="submission" date="2013-10" db="EMBL/GenBank/DDBJ databases">
        <title>The Genome Sequence of Acinetobacter tjernbergiae CIP107465.</title>
        <authorList>
            <consortium name="The Broad Institute Genomics Platform"/>
            <consortium name="The Broad Institute Genome Sequencing Center for Infectious Disease"/>
            <person name="Cerqueira G."/>
            <person name="Feldgarden M."/>
            <person name="Courvalin P."/>
            <person name="Grillot-Courvalin C."/>
            <person name="Clermont D."/>
            <person name="Rocha E."/>
            <person name="Yoon E.-J."/>
            <person name="Nemec A."/>
            <person name="Young S.K."/>
            <person name="Zeng Q."/>
            <person name="Gargeya S."/>
            <person name="Fitzgerald M."/>
            <person name="Abouelleil A."/>
            <person name="Alvarado L."/>
            <person name="Berlin A.M."/>
            <person name="Chapman S.B."/>
            <person name="Gainer-Dewar J."/>
            <person name="Goldberg J."/>
            <person name="Gnerre S."/>
            <person name="Griggs A."/>
            <person name="Gujja S."/>
            <person name="Hansen M."/>
            <person name="Howarth C."/>
            <person name="Imamovic A."/>
            <person name="Ireland A."/>
            <person name="Larimer J."/>
            <person name="McCowan C."/>
            <person name="Murphy C."/>
            <person name="Pearson M."/>
            <person name="Poon T.W."/>
            <person name="Priest M."/>
            <person name="Roberts A."/>
            <person name="Saif S."/>
            <person name="Shea T."/>
            <person name="Sykes S."/>
            <person name="Wortman J."/>
            <person name="Nusbaum C."/>
            <person name="Birren B."/>
        </authorList>
    </citation>
    <scope>NUCLEOTIDE SEQUENCE [LARGE SCALE GENOMIC DNA]</scope>
    <source>
        <strain evidence="2 3">CIP 107465</strain>
    </source>
</reference>
<sequence>MIDSTASIFSPPLINGVSASKVFLPHEISAPTIFAYLCQHFPHIQSSEWQQRFSDELIYAANGEKLKIDSIYTPNSHIFYYRFLAQEIHVPFQHEILYENEHLLVVDKPHFLTMTPTGQYVQETLLVRLKKQTGYEELTPIHRLDRETAGVVLFCKKPECRGIYQQLFADRKVQKIYHAIAAYRSEIIFPQTLQLHMEKGNPFYTMQTNAEKAQNTETFIELLEHNQQHAKYRLQPKTGKQHQLRVHLNYLGLPILNDPFYPMVAHKADDDFSQPLQLLAKEIYFIDPILNQGMCFSSNFELTL</sequence>
<dbReference type="EMBL" id="AYEV01000005">
    <property type="protein sequence ID" value="ESK56875.1"/>
    <property type="molecule type" value="Genomic_DNA"/>
</dbReference>
<dbReference type="Gene3D" id="3.30.2350.10">
    <property type="entry name" value="Pseudouridine synthase"/>
    <property type="match status" value="1"/>
</dbReference>
<dbReference type="SUPFAM" id="SSF55120">
    <property type="entry name" value="Pseudouridine synthase"/>
    <property type="match status" value="1"/>
</dbReference>
<dbReference type="GO" id="GO:0140098">
    <property type="term" value="F:catalytic activity, acting on RNA"/>
    <property type="evidence" value="ECO:0007669"/>
    <property type="project" value="UniProtKB-ARBA"/>
</dbReference>
<feature type="domain" description="Pseudouridine synthase RsuA/RluA-like" evidence="1">
    <location>
        <begin position="102"/>
        <end position="249"/>
    </location>
</feature>
<dbReference type="PROSITE" id="PS01129">
    <property type="entry name" value="PSI_RLU"/>
    <property type="match status" value="1"/>
</dbReference>